<keyword evidence="3" id="KW-1133">Transmembrane helix</keyword>
<comment type="caution">
    <text evidence="4">The sequence shown here is derived from an EMBL/GenBank/DDBJ whole genome shotgun (WGS) entry which is preliminary data.</text>
</comment>
<dbReference type="NCBIfam" id="TIGR01167">
    <property type="entry name" value="LPXTG_anchor"/>
    <property type="match status" value="1"/>
</dbReference>
<dbReference type="InterPro" id="IPR021884">
    <property type="entry name" value="Ice-bd_prot"/>
</dbReference>
<dbReference type="Pfam" id="PF11999">
    <property type="entry name" value="Ice_binding"/>
    <property type="match status" value="1"/>
</dbReference>
<evidence type="ECO:0000256" key="1">
    <source>
        <dbReference type="ARBA" id="ARBA00005445"/>
    </source>
</evidence>
<keyword evidence="5" id="KW-1185">Reference proteome</keyword>
<evidence type="ECO:0000313" key="4">
    <source>
        <dbReference type="EMBL" id="NOU81434.1"/>
    </source>
</evidence>
<evidence type="ECO:0000256" key="3">
    <source>
        <dbReference type="SAM" id="Phobius"/>
    </source>
</evidence>
<reference evidence="4 5" key="1">
    <citation type="submission" date="2019-10" db="EMBL/GenBank/DDBJ databases">
        <title>Description of Paenibacillus terricola sp. nov.</title>
        <authorList>
            <person name="Carlier A."/>
            <person name="Qi S."/>
        </authorList>
    </citation>
    <scope>NUCLEOTIDE SEQUENCE [LARGE SCALE GENOMIC DNA]</scope>
    <source>
        <strain evidence="4 5">LMG 31459</strain>
    </source>
</reference>
<keyword evidence="3" id="KW-0812">Transmembrane</keyword>
<dbReference type="EMBL" id="WHOB01000062">
    <property type="protein sequence ID" value="NOU81434.1"/>
    <property type="molecule type" value="Genomic_DNA"/>
</dbReference>
<accession>A0ABX1YLM9</accession>
<name>A0ABX1YLM9_9BACL</name>
<evidence type="ECO:0000313" key="5">
    <source>
        <dbReference type="Proteomes" id="UP000596857"/>
    </source>
</evidence>
<comment type="similarity">
    <text evidence="1">Belongs to the ice-binding protein family.</text>
</comment>
<sequence length="503" mass="51555">MRMKLKYLGLTAIVLVFTLSFSRILLPASAAVIDMNLGSAATFGLLAKTMTTVETSVSGNTGAITQTVIPHITNGNNYLDDSVYHAADIDLGNAIVYANSQVPTVNGTAGADLGGEILLPGIYNYPGAVNISADVTLSGDDIFIFQIAGTLDTTAGTKILLTDGAQACNIYWVVNGAATLAANTEFNGSLLSQSSATTVGINTIINGRILSQDAVTFTGPGPSNITVPACVQEPPVEPPVQPPVPATATPVPATATQVPATATPVPATATPVLATATPVPATATPVPATVMPVPAPATPVPAPVTPVPATATPVPATATPVPAPVTPVPATATLVPATATPIPATVMPIPATAMPGPAASPVNTPATVSPAEPAVPEWMVETEWIKVGLLPDGDMVIDAKLPDHQEDTGLWNFDLGGKLYNIEGTESVKYRIAKAPVGTYNILVRFTSHNGTVFKFEAVPVSVPTVTGGQLPATATPWYNLLLSGALLTIMGGVILWRRKLRE</sequence>
<evidence type="ECO:0000256" key="2">
    <source>
        <dbReference type="ARBA" id="ARBA00022729"/>
    </source>
</evidence>
<dbReference type="Proteomes" id="UP000596857">
    <property type="component" value="Unassembled WGS sequence"/>
</dbReference>
<feature type="transmembrane region" description="Helical" evidence="3">
    <location>
        <begin position="478"/>
        <end position="497"/>
    </location>
</feature>
<proteinExistence type="inferred from homology"/>
<gene>
    <name evidence="4" type="ORF">GC101_21460</name>
</gene>
<dbReference type="PRINTS" id="PR01217">
    <property type="entry name" value="PRICHEXTENSN"/>
</dbReference>
<keyword evidence="3" id="KW-0472">Membrane</keyword>
<keyword evidence="2" id="KW-0732">Signal</keyword>
<protein>
    <submittedName>
        <fullName evidence="4">DUF3494 domain-containing protein</fullName>
    </submittedName>
</protein>
<organism evidence="4 5">
    <name type="scientific">Paenibacillus phytohabitans</name>
    <dbReference type="NCBI Taxonomy" id="2654978"/>
    <lineage>
        <taxon>Bacteria</taxon>
        <taxon>Bacillati</taxon>
        <taxon>Bacillota</taxon>
        <taxon>Bacilli</taxon>
        <taxon>Bacillales</taxon>
        <taxon>Paenibacillaceae</taxon>
        <taxon>Paenibacillus</taxon>
    </lineage>
</organism>